<dbReference type="OrthoDB" id="7632164at2"/>
<gene>
    <name evidence="2" type="ORF">GA0061103_1276</name>
</gene>
<protein>
    <submittedName>
        <fullName evidence="2">Uncharacterized protein</fullName>
    </submittedName>
</protein>
<organism evidence="2 3">
    <name type="scientific">Rhizobium multihospitium</name>
    <dbReference type="NCBI Taxonomy" id="410764"/>
    <lineage>
        <taxon>Bacteria</taxon>
        <taxon>Pseudomonadati</taxon>
        <taxon>Pseudomonadota</taxon>
        <taxon>Alphaproteobacteria</taxon>
        <taxon>Hyphomicrobiales</taxon>
        <taxon>Rhizobiaceae</taxon>
        <taxon>Rhizobium/Agrobacterium group</taxon>
        <taxon>Rhizobium</taxon>
    </lineage>
</organism>
<dbReference type="RefSeq" id="WP_092706327.1">
    <property type="nucleotide sequence ID" value="NZ_FMAG01000001.1"/>
</dbReference>
<evidence type="ECO:0000256" key="1">
    <source>
        <dbReference type="SAM" id="Phobius"/>
    </source>
</evidence>
<dbReference type="AlphaFoldDB" id="A0A1C3U067"/>
<dbReference type="Proteomes" id="UP000199101">
    <property type="component" value="Unassembled WGS sequence"/>
</dbReference>
<feature type="transmembrane region" description="Helical" evidence="1">
    <location>
        <begin position="88"/>
        <end position="117"/>
    </location>
</feature>
<name>A0A1C3U067_9HYPH</name>
<keyword evidence="1" id="KW-0812">Transmembrane</keyword>
<evidence type="ECO:0000313" key="3">
    <source>
        <dbReference type="Proteomes" id="UP000199101"/>
    </source>
</evidence>
<keyword evidence="3" id="KW-1185">Reference proteome</keyword>
<dbReference type="STRING" id="410764.GA0061103_1276"/>
<evidence type="ECO:0000313" key="2">
    <source>
        <dbReference type="EMBL" id="SCB08792.1"/>
    </source>
</evidence>
<dbReference type="EMBL" id="FMAG01000001">
    <property type="protein sequence ID" value="SCB08792.1"/>
    <property type="molecule type" value="Genomic_DNA"/>
</dbReference>
<proteinExistence type="predicted"/>
<keyword evidence="1" id="KW-0472">Membrane</keyword>
<accession>A0A1C3U067</accession>
<keyword evidence="1" id="KW-1133">Transmembrane helix</keyword>
<reference evidence="3" key="1">
    <citation type="submission" date="2016-08" db="EMBL/GenBank/DDBJ databases">
        <authorList>
            <person name="Varghese N."/>
            <person name="Submissions Spin"/>
        </authorList>
    </citation>
    <scope>NUCLEOTIDE SEQUENCE [LARGE SCALE GENOMIC DNA]</scope>
    <source>
        <strain evidence="3">HAMBI 2975</strain>
    </source>
</reference>
<sequence length="150" mass="15686">MVENIADPMNAERFEALTAAYGGDIGRWPQAERAAARDFAKNSTAAETLARAADLDALLDTYVVKPRHAGLEERILAKLVRRLTIRNWFRFGSAGIGLVGVGIAGALAGSIVIAVLAPSLTSDTSVVSDGTATMFGDIGPDAGIAQQDSQ</sequence>